<dbReference type="RefSeq" id="WP_137643169.1">
    <property type="nucleotide sequence ID" value="NZ_BJEA01000014.1"/>
</dbReference>
<dbReference type="EMBL" id="JBHLZY010000005">
    <property type="protein sequence ID" value="MFB9768617.1"/>
    <property type="molecule type" value="Genomic_DNA"/>
</dbReference>
<evidence type="ECO:0000259" key="3">
    <source>
        <dbReference type="SMART" id="SM00892"/>
    </source>
</evidence>
<keyword evidence="2" id="KW-0732">Signal</keyword>
<gene>
    <name evidence="4" type="ORF">ACFFLI_01870</name>
</gene>
<feature type="region of interest" description="Disordered" evidence="1">
    <location>
        <begin position="29"/>
        <end position="55"/>
    </location>
</feature>
<feature type="signal peptide" evidence="2">
    <location>
        <begin position="1"/>
        <end position="25"/>
    </location>
</feature>
<feature type="compositionally biased region" description="Low complexity" evidence="1">
    <location>
        <begin position="286"/>
        <end position="302"/>
    </location>
</feature>
<feature type="domain" description="DNA/RNA non-specific endonuclease/pyrophosphatase/phosphodiesterase" evidence="3">
    <location>
        <begin position="97"/>
        <end position="273"/>
    </location>
</feature>
<proteinExistence type="predicted"/>
<keyword evidence="4" id="KW-0378">Hydrolase</keyword>
<evidence type="ECO:0000313" key="4">
    <source>
        <dbReference type="EMBL" id="MFB9768617.1"/>
    </source>
</evidence>
<comment type="caution">
    <text evidence="4">The sequence shown here is derived from an EMBL/GenBank/DDBJ whole genome shotgun (WGS) entry which is preliminary data.</text>
</comment>
<feature type="chain" id="PRO_5045651541" evidence="2">
    <location>
        <begin position="26"/>
        <end position="322"/>
    </location>
</feature>
<evidence type="ECO:0000313" key="5">
    <source>
        <dbReference type="Proteomes" id="UP001589691"/>
    </source>
</evidence>
<protein>
    <submittedName>
        <fullName evidence="4">DNA/RNA non-specific endonuclease</fullName>
    </submittedName>
</protein>
<dbReference type="Proteomes" id="UP001589691">
    <property type="component" value="Unassembled WGS sequence"/>
</dbReference>
<dbReference type="PROSITE" id="PS51257">
    <property type="entry name" value="PROKAR_LIPOPROTEIN"/>
    <property type="match status" value="1"/>
</dbReference>
<evidence type="ECO:0000256" key="1">
    <source>
        <dbReference type="SAM" id="MobiDB-lite"/>
    </source>
</evidence>
<dbReference type="GO" id="GO:0004519">
    <property type="term" value="F:endonuclease activity"/>
    <property type="evidence" value="ECO:0007669"/>
    <property type="project" value="UniProtKB-KW"/>
</dbReference>
<accession>A0ABV5WR32</accession>
<dbReference type="Pfam" id="PF13930">
    <property type="entry name" value="Endonuclea_NS_2"/>
    <property type="match status" value="1"/>
</dbReference>
<dbReference type="InterPro" id="IPR044929">
    <property type="entry name" value="DNA/RNA_non-sp_Endonuclease_sf"/>
</dbReference>
<reference evidence="4 5" key="1">
    <citation type="submission" date="2024-09" db="EMBL/GenBank/DDBJ databases">
        <authorList>
            <person name="Sun Q."/>
            <person name="Mori K."/>
        </authorList>
    </citation>
    <scope>NUCLEOTIDE SEQUENCE [LARGE SCALE GENOMIC DNA]</scope>
    <source>
        <strain evidence="4 5">TBRC 4576</strain>
    </source>
</reference>
<dbReference type="InterPro" id="IPR044927">
    <property type="entry name" value="Endonuclea_NS_2"/>
</dbReference>
<name>A0ABV5WR32_9LACO</name>
<dbReference type="InterPro" id="IPR001604">
    <property type="entry name" value="Endo_G_ENPP1-like_dom"/>
</dbReference>
<sequence>MMKWIRRVGLTLGITVGLVLGGCQASAPSRATSSSQATSSQMTDSQTTSSQVATASGTTLTGNHQQTYQQLAQLTYQSGQPAAIKVNSGKSTLAASQWKNSKIDYGQLDRLNRTTTDTAYLSRANLGKSAGRTAQNWQPTGWHNQPIKVNGKRVYPQNRGHLIAYTISFNLTSSGQYRSGEAGSLDNPKNLATQTAYSNQQTMQIYEEQVRNALAQGKKVIYQVTTVFRGNELMPRGYWSQAVSTDGTVNFNVYIWNVEPGVQFDYATGRGHADAQLQVAGADRVTSSANTSSNRNQQNSTTKQVERELYKYGTKLLKKAFD</sequence>
<organism evidence="4 5">
    <name type="scientific">Lactiplantibacillus modestisalitolerans</name>
    <dbReference type="NCBI Taxonomy" id="1457219"/>
    <lineage>
        <taxon>Bacteria</taxon>
        <taxon>Bacillati</taxon>
        <taxon>Bacillota</taxon>
        <taxon>Bacilli</taxon>
        <taxon>Lactobacillales</taxon>
        <taxon>Lactobacillaceae</taxon>
        <taxon>Lactiplantibacillus</taxon>
    </lineage>
</organism>
<dbReference type="SMART" id="SM00892">
    <property type="entry name" value="Endonuclease_NS"/>
    <property type="match status" value="1"/>
</dbReference>
<evidence type="ECO:0000256" key="2">
    <source>
        <dbReference type="SAM" id="SignalP"/>
    </source>
</evidence>
<feature type="region of interest" description="Disordered" evidence="1">
    <location>
        <begin position="285"/>
        <end position="305"/>
    </location>
</feature>
<keyword evidence="4" id="KW-0255">Endonuclease</keyword>
<dbReference type="Gene3D" id="3.40.570.10">
    <property type="entry name" value="Extracellular Endonuclease, subunit A"/>
    <property type="match status" value="1"/>
</dbReference>
<keyword evidence="4" id="KW-0540">Nuclease</keyword>
<keyword evidence="5" id="KW-1185">Reference proteome</keyword>